<dbReference type="GO" id="GO:0008270">
    <property type="term" value="F:zinc ion binding"/>
    <property type="evidence" value="ECO:0007669"/>
    <property type="project" value="InterPro"/>
</dbReference>
<dbReference type="Pfam" id="PF00383">
    <property type="entry name" value="dCMP_cyt_deam_1"/>
    <property type="match status" value="1"/>
</dbReference>
<dbReference type="CDD" id="cd01285">
    <property type="entry name" value="nucleoside_deaminase"/>
    <property type="match status" value="1"/>
</dbReference>
<accession>A0A1I0TRC5</accession>
<feature type="domain" description="CMP/dCMP-type deaminase" evidence="5">
    <location>
        <begin position="15"/>
        <end position="129"/>
    </location>
</feature>
<dbReference type="SUPFAM" id="SSF53927">
    <property type="entry name" value="Cytidine deaminase-like"/>
    <property type="match status" value="1"/>
</dbReference>
<dbReference type="InterPro" id="IPR002125">
    <property type="entry name" value="CMP_dCMP_dom"/>
</dbReference>
<dbReference type="PANTHER" id="PTHR11079">
    <property type="entry name" value="CYTOSINE DEAMINASE FAMILY MEMBER"/>
    <property type="match status" value="1"/>
</dbReference>
<dbReference type="InterPro" id="IPR016193">
    <property type="entry name" value="Cytidine_deaminase-like"/>
</dbReference>
<reference evidence="7" key="1">
    <citation type="submission" date="2016-10" db="EMBL/GenBank/DDBJ databases">
        <authorList>
            <person name="Varghese N."/>
            <person name="Submissions S."/>
        </authorList>
    </citation>
    <scope>NUCLEOTIDE SEQUENCE [LARGE SCALE GENOMIC DNA]</scope>
    <source>
        <strain evidence="7">DSM 18130</strain>
    </source>
</reference>
<evidence type="ECO:0000256" key="1">
    <source>
        <dbReference type="ARBA" id="ARBA00006576"/>
    </source>
</evidence>
<keyword evidence="4" id="KW-0862">Zinc</keyword>
<dbReference type="GO" id="GO:0006152">
    <property type="term" value="P:purine nucleoside catabolic process"/>
    <property type="evidence" value="ECO:0007669"/>
    <property type="project" value="TreeGrafter"/>
</dbReference>
<evidence type="ECO:0000256" key="4">
    <source>
        <dbReference type="ARBA" id="ARBA00022833"/>
    </source>
</evidence>
<protein>
    <submittedName>
        <fullName evidence="6">tRNA(Arg) A34 adenosine deaminase TadA</fullName>
    </submittedName>
</protein>
<keyword evidence="7" id="KW-1185">Reference proteome</keyword>
<sequence length="177" mass="19482">MAKTNNQNQCCFSMEIHEKFMAKAIALSEQNLRTLNGGPFGALIVRDGKILSAEANSVTQDCDPTAHAEINAIRQAAKKIGKADLSGCTIYTSAEPCPMCLSAIYWSNIKQVYYGNTRTDAEWAGFGDQFILDALKEPIEKQPIAFERIMPGEAIKAFEQWRAGGQMLEDKVKDGSL</sequence>
<evidence type="ECO:0000313" key="7">
    <source>
        <dbReference type="Proteomes" id="UP000198836"/>
    </source>
</evidence>
<dbReference type="EMBL" id="FOJM01000013">
    <property type="protein sequence ID" value="SFA54287.1"/>
    <property type="molecule type" value="Genomic_DNA"/>
</dbReference>
<dbReference type="PROSITE" id="PS00903">
    <property type="entry name" value="CYT_DCMP_DEAMINASES_1"/>
    <property type="match status" value="1"/>
</dbReference>
<dbReference type="FunFam" id="3.40.140.10:FF:000011">
    <property type="entry name" value="tRNA-specific adenosine deaminase"/>
    <property type="match status" value="1"/>
</dbReference>
<name>A0A1I0TRC5_9SPHI</name>
<dbReference type="AlphaFoldDB" id="A0A1I0TRC5"/>
<dbReference type="Gene3D" id="3.40.140.10">
    <property type="entry name" value="Cytidine Deaminase, domain 2"/>
    <property type="match status" value="1"/>
</dbReference>
<evidence type="ECO:0000256" key="2">
    <source>
        <dbReference type="ARBA" id="ARBA00022723"/>
    </source>
</evidence>
<evidence type="ECO:0000313" key="6">
    <source>
        <dbReference type="EMBL" id="SFA54287.1"/>
    </source>
</evidence>
<comment type="similarity">
    <text evidence="1">Belongs to the cytidine and deoxycytidylate deaminase family.</text>
</comment>
<proteinExistence type="inferred from homology"/>
<keyword evidence="3" id="KW-0378">Hydrolase</keyword>
<dbReference type="PANTHER" id="PTHR11079:SF161">
    <property type="entry name" value="CMP_DCMP-TYPE DEAMINASE DOMAIN-CONTAINING PROTEIN"/>
    <property type="match status" value="1"/>
</dbReference>
<dbReference type="InterPro" id="IPR016192">
    <property type="entry name" value="APOBEC/CMP_deaminase_Zn-bd"/>
</dbReference>
<dbReference type="STRING" id="332999.SAMN04488511_11387"/>
<organism evidence="6 7">
    <name type="scientific">Pedobacter suwonensis</name>
    <dbReference type="NCBI Taxonomy" id="332999"/>
    <lineage>
        <taxon>Bacteria</taxon>
        <taxon>Pseudomonadati</taxon>
        <taxon>Bacteroidota</taxon>
        <taxon>Sphingobacteriia</taxon>
        <taxon>Sphingobacteriales</taxon>
        <taxon>Sphingobacteriaceae</taxon>
        <taxon>Pedobacter</taxon>
    </lineage>
</organism>
<dbReference type="PROSITE" id="PS51747">
    <property type="entry name" value="CYT_DCMP_DEAMINASES_2"/>
    <property type="match status" value="1"/>
</dbReference>
<keyword evidence="2" id="KW-0479">Metal-binding</keyword>
<evidence type="ECO:0000259" key="5">
    <source>
        <dbReference type="PROSITE" id="PS51747"/>
    </source>
</evidence>
<dbReference type="GO" id="GO:0047974">
    <property type="term" value="F:guanosine deaminase activity"/>
    <property type="evidence" value="ECO:0007669"/>
    <property type="project" value="TreeGrafter"/>
</dbReference>
<dbReference type="Proteomes" id="UP000198836">
    <property type="component" value="Unassembled WGS sequence"/>
</dbReference>
<evidence type="ECO:0000256" key="3">
    <source>
        <dbReference type="ARBA" id="ARBA00022801"/>
    </source>
</evidence>
<gene>
    <name evidence="6" type="ORF">SAMN04488511_11387</name>
</gene>